<reference evidence="2 3" key="1">
    <citation type="submission" date="2008-07" db="EMBL/GenBank/DDBJ databases">
        <authorList>
            <person name="Tandeau de Marsac N."/>
            <person name="Ferriera S."/>
            <person name="Johnson J."/>
            <person name="Kravitz S."/>
            <person name="Beeson K."/>
            <person name="Sutton G."/>
            <person name="Rogers Y.-H."/>
            <person name="Friedman R."/>
            <person name="Frazier M."/>
            <person name="Venter J.C."/>
        </authorList>
    </citation>
    <scope>NUCLEOTIDE SEQUENCE [LARGE SCALE GENOMIC DNA]</scope>
    <source>
        <strain evidence="2 3">PCC 7420</strain>
    </source>
</reference>
<dbReference type="STRING" id="118168.MC7420_830"/>
<keyword evidence="3" id="KW-1185">Reference proteome</keyword>
<dbReference type="eggNOG" id="ENOG5032SMW">
    <property type="taxonomic scope" value="Bacteria"/>
</dbReference>
<dbReference type="OrthoDB" id="516854at2"/>
<dbReference type="Pfam" id="PF14280">
    <property type="entry name" value="DUF4365"/>
    <property type="match status" value="1"/>
</dbReference>
<evidence type="ECO:0000313" key="3">
    <source>
        <dbReference type="Proteomes" id="UP000003835"/>
    </source>
</evidence>
<dbReference type="HOGENOM" id="CLU_114899_0_0_3"/>
<organism evidence="2 3">
    <name type="scientific">Coleofasciculus chthonoplastes PCC 7420</name>
    <dbReference type="NCBI Taxonomy" id="118168"/>
    <lineage>
        <taxon>Bacteria</taxon>
        <taxon>Bacillati</taxon>
        <taxon>Cyanobacteriota</taxon>
        <taxon>Cyanophyceae</taxon>
        <taxon>Coleofasciculales</taxon>
        <taxon>Coleofasciculaceae</taxon>
        <taxon>Coleofasciculus</taxon>
    </lineage>
</organism>
<dbReference type="PROSITE" id="PS51257">
    <property type="entry name" value="PROKAR_LIPOPROTEIN"/>
    <property type="match status" value="1"/>
</dbReference>
<protein>
    <recommendedName>
        <fullName evidence="1">DUF4365 domain-containing protein</fullName>
    </recommendedName>
</protein>
<name>B4VTC6_9CYAN</name>
<dbReference type="InterPro" id="IPR025375">
    <property type="entry name" value="DUF4365"/>
</dbReference>
<dbReference type="Proteomes" id="UP000003835">
    <property type="component" value="Unassembled WGS sequence"/>
</dbReference>
<evidence type="ECO:0000259" key="1">
    <source>
        <dbReference type="Pfam" id="PF14280"/>
    </source>
</evidence>
<proteinExistence type="predicted"/>
<accession>B4VTC6</accession>
<gene>
    <name evidence="2" type="ORF">MC7420_830</name>
</gene>
<dbReference type="EMBL" id="DS989851">
    <property type="protein sequence ID" value="EDX74956.1"/>
    <property type="molecule type" value="Genomic_DNA"/>
</dbReference>
<dbReference type="RefSeq" id="WP_006101776.1">
    <property type="nucleotide sequence ID" value="NZ_DS989851.1"/>
</dbReference>
<sequence length="167" mass="19088">MDSNIQKEEFSYAYIYAIAATTGCAVQRTTTPLDRLGVDLIITGINNQDIIDFPLLYVQVKCTSRQVLTANSLRYPLSVKNYEELRIRDRYPPLILIVVIVPDQVNDWLNQSEAELCLKRCAYWISLAGKAPTQNQETIIVYIPRENIFTANVLKTMMQRITAGERL</sequence>
<feature type="domain" description="DUF4365" evidence="1">
    <location>
        <begin position="8"/>
        <end position="161"/>
    </location>
</feature>
<evidence type="ECO:0000313" key="2">
    <source>
        <dbReference type="EMBL" id="EDX74956.1"/>
    </source>
</evidence>
<dbReference type="AlphaFoldDB" id="B4VTC6"/>